<proteinExistence type="inferred from homology"/>
<feature type="transmembrane region" description="Helical" evidence="4">
    <location>
        <begin position="395"/>
        <end position="418"/>
    </location>
</feature>
<keyword evidence="2 6" id="KW-0328">Glycosyltransferase</keyword>
<feature type="domain" description="Glycosyltransferase 2-like" evidence="5">
    <location>
        <begin position="158"/>
        <end position="378"/>
    </location>
</feature>
<feature type="transmembrane region" description="Helical" evidence="4">
    <location>
        <begin position="29"/>
        <end position="53"/>
    </location>
</feature>
<dbReference type="RefSeq" id="WP_284101066.1">
    <property type="nucleotide sequence ID" value="NZ_JARRAF010000012.1"/>
</dbReference>
<feature type="transmembrane region" description="Helical" evidence="4">
    <location>
        <begin position="325"/>
        <end position="352"/>
    </location>
</feature>
<sequence>MILEEAIFAFQQMLSVSSERTWLEVALKFFPFALLLELPMFVLVVLGIVRYSIRQLRPHKQRERYPKVSCVITCYSEGEDVIKTIQSLAWQEYPGVIEIIPVIDGAIQNAPTLAAAKSCEAELKDIPRRHLLVLPKWQRGGRVSSLNSGLQFATGEVVMALDGDTSFDNDMVSNVTRHFADPNVVGVAGSLRVRNAAKSLATRMQALEYMLSIGAGKTGLSEFNLVNNISGAFGVFRASFLRRVGGWDAGTAEDLDLTLRLKQYFGRHKGLRIVFEPHAIGHTDAPDTFPIFFKQRLRWEGDLFYLFVRKYRFNLRPGLLGWRNFLFTLLSGLYLQLVMPFVIVAYTGVLLWTMPLGMVLGVMSFVYLVYLAALAIFFGLYVVGVSERPREDARYLLFLPLFPLFAFAARVHCSLAVLTEIFFKSHLDSAMAPWWVLKKTKF</sequence>
<evidence type="ECO:0000256" key="2">
    <source>
        <dbReference type="ARBA" id="ARBA00022676"/>
    </source>
</evidence>
<feature type="transmembrane region" description="Helical" evidence="4">
    <location>
        <begin position="358"/>
        <end position="383"/>
    </location>
</feature>
<evidence type="ECO:0000313" key="6">
    <source>
        <dbReference type="EMBL" id="MDK2124752.1"/>
    </source>
</evidence>
<keyword evidence="7" id="KW-1185">Reference proteome</keyword>
<dbReference type="CDD" id="cd06423">
    <property type="entry name" value="CESA_like"/>
    <property type="match status" value="1"/>
</dbReference>
<dbReference type="InterPro" id="IPR001173">
    <property type="entry name" value="Glyco_trans_2-like"/>
</dbReference>
<dbReference type="GO" id="GO:0016757">
    <property type="term" value="F:glycosyltransferase activity"/>
    <property type="evidence" value="ECO:0007669"/>
    <property type="project" value="UniProtKB-KW"/>
</dbReference>
<keyword evidence="4" id="KW-1133">Transmembrane helix</keyword>
<dbReference type="EMBL" id="JARRAF010000012">
    <property type="protein sequence ID" value="MDK2124752.1"/>
    <property type="molecule type" value="Genomic_DNA"/>
</dbReference>
<comment type="caution">
    <text evidence="6">The sequence shown here is derived from an EMBL/GenBank/DDBJ whole genome shotgun (WGS) entry which is preliminary data.</text>
</comment>
<comment type="similarity">
    <text evidence="1">Belongs to the glycosyltransferase 2 family.</text>
</comment>
<dbReference type="Proteomes" id="UP001172778">
    <property type="component" value="Unassembled WGS sequence"/>
</dbReference>
<dbReference type="PANTHER" id="PTHR43630:SF1">
    <property type="entry name" value="POLY-BETA-1,6-N-ACETYL-D-GLUCOSAMINE SYNTHASE"/>
    <property type="match status" value="1"/>
</dbReference>
<evidence type="ECO:0000313" key="7">
    <source>
        <dbReference type="Proteomes" id="UP001172778"/>
    </source>
</evidence>
<gene>
    <name evidence="6" type="ORF">PZA18_11910</name>
</gene>
<dbReference type="InterPro" id="IPR029044">
    <property type="entry name" value="Nucleotide-diphossugar_trans"/>
</dbReference>
<reference evidence="6" key="1">
    <citation type="submission" date="2023-03" db="EMBL/GenBank/DDBJ databases">
        <title>Chitinimonas shenzhenensis gen. nov., sp. nov., a novel member of family Burkholderiaceae isolated from activated sludge collected in Shen Zhen, China.</title>
        <authorList>
            <person name="Wang X."/>
        </authorList>
    </citation>
    <scope>NUCLEOTIDE SEQUENCE</scope>
    <source>
        <strain evidence="6">DQS-5</strain>
    </source>
</reference>
<keyword evidence="3 6" id="KW-0808">Transferase</keyword>
<protein>
    <submittedName>
        <fullName evidence="6">Glycosyltransferase</fullName>
        <ecNumber evidence="6">2.4.-.-</ecNumber>
    </submittedName>
</protein>
<evidence type="ECO:0000256" key="1">
    <source>
        <dbReference type="ARBA" id="ARBA00006739"/>
    </source>
</evidence>
<evidence type="ECO:0000259" key="5">
    <source>
        <dbReference type="Pfam" id="PF13632"/>
    </source>
</evidence>
<organism evidence="6 7">
    <name type="scientific">Parachitinimonas caeni</name>
    <dbReference type="NCBI Taxonomy" id="3031301"/>
    <lineage>
        <taxon>Bacteria</taxon>
        <taxon>Pseudomonadati</taxon>
        <taxon>Pseudomonadota</taxon>
        <taxon>Betaproteobacteria</taxon>
        <taxon>Neisseriales</taxon>
        <taxon>Chitinibacteraceae</taxon>
        <taxon>Parachitinimonas</taxon>
    </lineage>
</organism>
<dbReference type="Pfam" id="PF13632">
    <property type="entry name" value="Glyco_trans_2_3"/>
    <property type="match status" value="1"/>
</dbReference>
<keyword evidence="4" id="KW-0812">Transmembrane</keyword>
<dbReference type="EC" id="2.4.-.-" evidence="6"/>
<keyword evidence="4" id="KW-0472">Membrane</keyword>
<evidence type="ECO:0000256" key="3">
    <source>
        <dbReference type="ARBA" id="ARBA00022679"/>
    </source>
</evidence>
<evidence type="ECO:0000256" key="4">
    <source>
        <dbReference type="SAM" id="Phobius"/>
    </source>
</evidence>
<dbReference type="SUPFAM" id="SSF53448">
    <property type="entry name" value="Nucleotide-diphospho-sugar transferases"/>
    <property type="match status" value="1"/>
</dbReference>
<dbReference type="Gene3D" id="3.90.550.10">
    <property type="entry name" value="Spore Coat Polysaccharide Biosynthesis Protein SpsA, Chain A"/>
    <property type="match status" value="1"/>
</dbReference>
<name>A0ABT7E1G3_9NEIS</name>
<accession>A0ABT7E1G3</accession>
<dbReference type="PANTHER" id="PTHR43630">
    <property type="entry name" value="POLY-BETA-1,6-N-ACETYL-D-GLUCOSAMINE SYNTHASE"/>
    <property type="match status" value="1"/>
</dbReference>